<dbReference type="Pfam" id="PF13041">
    <property type="entry name" value="PPR_2"/>
    <property type="match status" value="3"/>
</dbReference>
<dbReference type="SUPFAM" id="SSF48452">
    <property type="entry name" value="TPR-like"/>
    <property type="match status" value="2"/>
</dbReference>
<reference evidence="4" key="1">
    <citation type="journal article" date="2023" name="Science">
        <title>Elucidation of the pathway for biosynthesis of saponin adjuvants from the soapbark tree.</title>
        <authorList>
            <person name="Reed J."/>
            <person name="Orme A."/>
            <person name="El-Demerdash A."/>
            <person name="Owen C."/>
            <person name="Martin L.B.B."/>
            <person name="Misra R.C."/>
            <person name="Kikuchi S."/>
            <person name="Rejzek M."/>
            <person name="Martin A.C."/>
            <person name="Harkess A."/>
            <person name="Leebens-Mack J."/>
            <person name="Louveau T."/>
            <person name="Stephenson M.J."/>
            <person name="Osbourn A."/>
        </authorList>
    </citation>
    <scope>NUCLEOTIDE SEQUENCE</scope>
    <source>
        <strain evidence="4">S10</strain>
    </source>
</reference>
<dbReference type="GO" id="GO:0009451">
    <property type="term" value="P:RNA modification"/>
    <property type="evidence" value="ECO:0007669"/>
    <property type="project" value="InterPro"/>
</dbReference>
<evidence type="ECO:0000256" key="3">
    <source>
        <dbReference type="PROSITE-ProRule" id="PRU00708"/>
    </source>
</evidence>
<dbReference type="Gene3D" id="1.25.40.10">
    <property type="entry name" value="Tetratricopeptide repeat domain"/>
    <property type="match status" value="4"/>
</dbReference>
<feature type="repeat" description="PPR" evidence="3">
    <location>
        <begin position="107"/>
        <end position="141"/>
    </location>
</feature>
<feature type="repeat" description="PPR" evidence="3">
    <location>
        <begin position="289"/>
        <end position="323"/>
    </location>
</feature>
<dbReference type="InterPro" id="IPR046848">
    <property type="entry name" value="E_motif"/>
</dbReference>
<sequence>MKPKLIFIGEQGNYVFNHNLKIIHLGKSGRVEEASRIFSKMTQRNTVTYNSMISVFAKNGRLDDARHLFDIMPQRNLVSWNTMIAGYLHNNRVEEAQNFFDKMSKRDAFSWTLMITCYTRKGELEKAREMFDLVPNRSDTACWNAMIAGYAKKVGDLDSAWKFFERIPDPNVVSWVTMICGFARHGKIAEARRLFDQMPSRNVVSWNAMIAAYVQHLQIDEAVRLFMEMPEKDSVSWTTIINGYVRVGKLDKAQEVINQMPCKNIAAQTAMCGRMDEALNLFREMDNKDMVSWNTMISGYAQVGKMDRALKIFEEMRERNIVSWNSLITGFIQNGLYLHALESLILMGREGKKFDESTFACGFSACASLAALQVGKQLHGLILKNGYVNDLFVSNSLIAMYAKCGRVFSAEHVFRNIDDCVDLVSWNSLISGFALNGYAKEAIKVFEEMLTEGMTPDKVSFIGILSACSHAGLIDQGFKWFKCMIEVYAIEPVAEHYSCMVDLLSRMGKLEEAFEIVKKMNFKANAGLWGSLLGACRIHRNLELGRFAAERLLELEPHNASHYIILSNMHAEAGRWKEVERVRVLMRENKAGKQPGCSWVERRNQLHSFLSDDPAQLRTANIHIISKTLTAHMKSTCQVSDINSAFFDIL</sequence>
<evidence type="ECO:0000256" key="2">
    <source>
        <dbReference type="ARBA" id="ARBA00022737"/>
    </source>
</evidence>
<dbReference type="FunFam" id="1.25.40.10:FF:000125">
    <property type="entry name" value="Pentatricopeptide repeat-containing protein"/>
    <property type="match status" value="2"/>
</dbReference>
<dbReference type="EMBL" id="JARAOO010000006">
    <property type="protein sequence ID" value="KAJ7964094.1"/>
    <property type="molecule type" value="Genomic_DNA"/>
</dbReference>
<dbReference type="PANTHER" id="PTHR47926">
    <property type="entry name" value="PENTATRICOPEPTIDE REPEAT-CONTAINING PROTEIN"/>
    <property type="match status" value="1"/>
</dbReference>
<name>A0AAD7PR66_QUISA</name>
<feature type="repeat" description="PPR" evidence="3">
    <location>
        <begin position="171"/>
        <end position="205"/>
    </location>
</feature>
<dbReference type="GO" id="GO:0003723">
    <property type="term" value="F:RNA binding"/>
    <property type="evidence" value="ECO:0007669"/>
    <property type="project" value="InterPro"/>
</dbReference>
<organism evidence="4 5">
    <name type="scientific">Quillaja saponaria</name>
    <name type="common">Soap bark tree</name>
    <dbReference type="NCBI Taxonomy" id="32244"/>
    <lineage>
        <taxon>Eukaryota</taxon>
        <taxon>Viridiplantae</taxon>
        <taxon>Streptophyta</taxon>
        <taxon>Embryophyta</taxon>
        <taxon>Tracheophyta</taxon>
        <taxon>Spermatophyta</taxon>
        <taxon>Magnoliopsida</taxon>
        <taxon>eudicotyledons</taxon>
        <taxon>Gunneridae</taxon>
        <taxon>Pentapetalae</taxon>
        <taxon>rosids</taxon>
        <taxon>fabids</taxon>
        <taxon>Fabales</taxon>
        <taxon>Quillajaceae</taxon>
        <taxon>Quillaja</taxon>
    </lineage>
</organism>
<feature type="repeat" description="PPR" evidence="3">
    <location>
        <begin position="233"/>
        <end position="267"/>
    </location>
</feature>
<keyword evidence="5" id="KW-1185">Reference proteome</keyword>
<dbReference type="Pfam" id="PF20431">
    <property type="entry name" value="E_motif"/>
    <property type="match status" value="1"/>
</dbReference>
<dbReference type="Pfam" id="PF12854">
    <property type="entry name" value="PPR_1"/>
    <property type="match status" value="2"/>
</dbReference>
<dbReference type="InterPro" id="IPR011990">
    <property type="entry name" value="TPR-like_helical_dom_sf"/>
</dbReference>
<dbReference type="NCBIfam" id="TIGR00756">
    <property type="entry name" value="PPR"/>
    <property type="match status" value="8"/>
</dbReference>
<dbReference type="Pfam" id="PF01535">
    <property type="entry name" value="PPR"/>
    <property type="match status" value="8"/>
</dbReference>
<proteinExistence type="inferred from homology"/>
<evidence type="ECO:0000256" key="1">
    <source>
        <dbReference type="ARBA" id="ARBA00006643"/>
    </source>
</evidence>
<accession>A0AAD7PR66</accession>
<dbReference type="Proteomes" id="UP001163823">
    <property type="component" value="Chromosome 6"/>
</dbReference>
<evidence type="ECO:0000313" key="5">
    <source>
        <dbReference type="Proteomes" id="UP001163823"/>
    </source>
</evidence>
<dbReference type="FunFam" id="1.25.40.10:FF:000366">
    <property type="entry name" value="Pentatricopeptide (PPR) repeat-containing protein"/>
    <property type="match status" value="1"/>
</dbReference>
<protein>
    <submittedName>
        <fullName evidence="4">Pentatricopeptide repeat-containing protein</fullName>
    </submittedName>
</protein>
<comment type="similarity">
    <text evidence="1">Belongs to the PPR family. PCMP-H subfamily.</text>
</comment>
<comment type="caution">
    <text evidence="4">The sequence shown here is derived from an EMBL/GenBank/DDBJ whole genome shotgun (WGS) entry which is preliminary data.</text>
</comment>
<gene>
    <name evidence="4" type="ORF">O6P43_013959</name>
</gene>
<dbReference type="AlphaFoldDB" id="A0AAD7PR66"/>
<dbReference type="FunFam" id="1.25.40.10:FF:000031">
    <property type="entry name" value="Pentatricopeptide repeat-containing protein mitochondrial"/>
    <property type="match status" value="1"/>
</dbReference>
<feature type="repeat" description="PPR" evidence="3">
    <location>
        <begin position="45"/>
        <end position="79"/>
    </location>
</feature>
<dbReference type="PROSITE" id="PS51375">
    <property type="entry name" value="PPR"/>
    <property type="match status" value="6"/>
</dbReference>
<dbReference type="KEGG" id="qsa:O6P43_013959"/>
<dbReference type="InterPro" id="IPR002885">
    <property type="entry name" value="PPR_rpt"/>
</dbReference>
<feature type="repeat" description="PPR" evidence="3">
    <location>
        <begin position="422"/>
        <end position="456"/>
    </location>
</feature>
<evidence type="ECO:0000313" key="4">
    <source>
        <dbReference type="EMBL" id="KAJ7964094.1"/>
    </source>
</evidence>
<dbReference type="PANTHER" id="PTHR47926:SF468">
    <property type="entry name" value="PENTATRICOPEPTIDE REPEAT-CONTAINING PROTEIN"/>
    <property type="match status" value="1"/>
</dbReference>
<dbReference type="InterPro" id="IPR046960">
    <property type="entry name" value="PPR_At4g14850-like_plant"/>
</dbReference>
<dbReference type="GO" id="GO:0048731">
    <property type="term" value="P:system development"/>
    <property type="evidence" value="ECO:0007669"/>
    <property type="project" value="UniProtKB-ARBA"/>
</dbReference>
<keyword evidence="2" id="KW-0677">Repeat</keyword>